<organism evidence="6 7">
    <name type="scientific">Mediterraneibacter catenae</name>
    <dbReference type="NCBI Taxonomy" id="2594882"/>
    <lineage>
        <taxon>Bacteria</taxon>
        <taxon>Bacillati</taxon>
        <taxon>Bacillota</taxon>
        <taxon>Clostridia</taxon>
        <taxon>Lachnospirales</taxon>
        <taxon>Lachnospiraceae</taxon>
        <taxon>Mediterraneibacter</taxon>
    </lineage>
</organism>
<dbReference type="CDD" id="cd10549">
    <property type="entry name" value="MtMvhB_like"/>
    <property type="match status" value="1"/>
</dbReference>
<feature type="domain" description="4Fe-4S ferredoxin-type" evidence="5">
    <location>
        <begin position="70"/>
        <end position="99"/>
    </location>
</feature>
<name>A0A5M9HZW1_9FIRM</name>
<dbReference type="PROSITE" id="PS00198">
    <property type="entry name" value="4FE4S_FER_1"/>
    <property type="match status" value="2"/>
</dbReference>
<dbReference type="PANTHER" id="PTHR43687">
    <property type="entry name" value="ADENYLYLSULFATE REDUCTASE, BETA SUBUNIT"/>
    <property type="match status" value="1"/>
</dbReference>
<dbReference type="InterPro" id="IPR017900">
    <property type="entry name" value="4Fe4S_Fe_S_CS"/>
</dbReference>
<evidence type="ECO:0000313" key="6">
    <source>
        <dbReference type="EMBL" id="KAA8502193.1"/>
    </source>
</evidence>
<dbReference type="RefSeq" id="WP_150310304.1">
    <property type="nucleotide sequence ID" value="NZ_VMSO01000003.1"/>
</dbReference>
<dbReference type="GO" id="GO:0051539">
    <property type="term" value="F:4 iron, 4 sulfur cluster binding"/>
    <property type="evidence" value="ECO:0007669"/>
    <property type="project" value="UniProtKB-KW"/>
</dbReference>
<dbReference type="Proteomes" id="UP000322025">
    <property type="component" value="Unassembled WGS sequence"/>
</dbReference>
<keyword evidence="7" id="KW-1185">Reference proteome</keyword>
<dbReference type="Pfam" id="PF14697">
    <property type="entry name" value="Fer4_21"/>
    <property type="match status" value="1"/>
</dbReference>
<dbReference type="AlphaFoldDB" id="A0A5M9HZW1"/>
<proteinExistence type="predicted"/>
<dbReference type="Gene3D" id="3.30.70.20">
    <property type="match status" value="1"/>
</dbReference>
<evidence type="ECO:0000313" key="7">
    <source>
        <dbReference type="Proteomes" id="UP000322025"/>
    </source>
</evidence>
<evidence type="ECO:0000256" key="3">
    <source>
        <dbReference type="ARBA" id="ARBA00023004"/>
    </source>
</evidence>
<dbReference type="PANTHER" id="PTHR43687:SF1">
    <property type="entry name" value="FERREDOXIN III"/>
    <property type="match status" value="1"/>
</dbReference>
<dbReference type="InterPro" id="IPR017896">
    <property type="entry name" value="4Fe4S_Fe-S-bd"/>
</dbReference>
<evidence type="ECO:0000256" key="4">
    <source>
        <dbReference type="ARBA" id="ARBA00023014"/>
    </source>
</evidence>
<evidence type="ECO:0000259" key="5">
    <source>
        <dbReference type="PROSITE" id="PS51379"/>
    </source>
</evidence>
<evidence type="ECO:0000256" key="2">
    <source>
        <dbReference type="ARBA" id="ARBA00022723"/>
    </source>
</evidence>
<dbReference type="InterPro" id="IPR050572">
    <property type="entry name" value="Fe-S_Ferredoxin"/>
</dbReference>
<dbReference type="PROSITE" id="PS51379">
    <property type="entry name" value="4FE4S_FER_2"/>
    <property type="match status" value="4"/>
</dbReference>
<reference evidence="6" key="1">
    <citation type="submission" date="2019-07" db="EMBL/GenBank/DDBJ databases">
        <authorList>
            <person name="Wongkuna S."/>
            <person name="Scaria J."/>
        </authorList>
    </citation>
    <scope>NUCLEOTIDE SEQUENCE [LARGE SCALE GENOMIC DNA]</scope>
    <source>
        <strain evidence="6">SW178</strain>
    </source>
</reference>
<feature type="domain" description="4Fe-4S ferredoxin-type" evidence="5">
    <location>
        <begin position="159"/>
        <end position="187"/>
    </location>
</feature>
<gene>
    <name evidence="6" type="ORF">FNY66_03440</name>
</gene>
<protein>
    <submittedName>
        <fullName evidence="6">4Fe-4S dicluster domain-containing protein</fullName>
    </submittedName>
</protein>
<keyword evidence="1" id="KW-0004">4Fe-4S</keyword>
<dbReference type="EMBL" id="VMSO01000003">
    <property type="protein sequence ID" value="KAA8502193.1"/>
    <property type="molecule type" value="Genomic_DNA"/>
</dbReference>
<comment type="caution">
    <text evidence="6">The sequence shown here is derived from an EMBL/GenBank/DDBJ whole genome shotgun (WGS) entry which is preliminary data.</text>
</comment>
<dbReference type="OrthoDB" id="9794954at2"/>
<dbReference type="GO" id="GO:0046872">
    <property type="term" value="F:metal ion binding"/>
    <property type="evidence" value="ECO:0007669"/>
    <property type="project" value="UniProtKB-KW"/>
</dbReference>
<sequence length="187" mass="21333">MEKPRMFTFAGRVIKNLFQKPATTQYPFEPVEYPERMRGHIRIEIENCITCGLCMRSCPSQAIRVDRKAGTWTIERFDCVQCGFCVATCPKKCLFMEKGYTEPDILKKSETFTKPKEEKKEAPVTDSGKPVMDAEKCVYCTLCAKKCPQEAIHVERKEKIWKLDEEKCVECGICAGACPKKAIELKG</sequence>
<accession>A0A5M9HZW1</accession>
<keyword evidence="2" id="KW-0479">Metal-binding</keyword>
<feature type="domain" description="4Fe-4S ferredoxin-type" evidence="5">
    <location>
        <begin position="128"/>
        <end position="157"/>
    </location>
</feature>
<dbReference type="Gene3D" id="3.30.70.3270">
    <property type="match status" value="1"/>
</dbReference>
<dbReference type="SUPFAM" id="SSF54862">
    <property type="entry name" value="4Fe-4S ferredoxins"/>
    <property type="match status" value="1"/>
</dbReference>
<dbReference type="Pfam" id="PF12838">
    <property type="entry name" value="Fer4_7"/>
    <property type="match status" value="1"/>
</dbReference>
<keyword evidence="4" id="KW-0411">Iron-sulfur</keyword>
<feature type="domain" description="4Fe-4S ferredoxin-type" evidence="5">
    <location>
        <begin position="39"/>
        <end position="68"/>
    </location>
</feature>
<keyword evidence="3" id="KW-0408">Iron</keyword>
<evidence type="ECO:0000256" key="1">
    <source>
        <dbReference type="ARBA" id="ARBA00022485"/>
    </source>
</evidence>